<dbReference type="InterPro" id="IPR020843">
    <property type="entry name" value="ER"/>
</dbReference>
<gene>
    <name evidence="4" type="ORF">FNH05_23430</name>
</gene>
<dbReference type="InterPro" id="IPR013149">
    <property type="entry name" value="ADH-like_C"/>
</dbReference>
<dbReference type="EMBL" id="VJWX01000267">
    <property type="protein sequence ID" value="TVT40030.1"/>
    <property type="molecule type" value="Genomic_DNA"/>
</dbReference>
<dbReference type="OrthoDB" id="3813297at2"/>
<dbReference type="Pfam" id="PF08240">
    <property type="entry name" value="ADH_N"/>
    <property type="match status" value="1"/>
</dbReference>
<accession>A0A558BU31</accession>
<dbReference type="InterPro" id="IPR013154">
    <property type="entry name" value="ADH-like_N"/>
</dbReference>
<proteinExistence type="predicted"/>
<evidence type="ECO:0000256" key="1">
    <source>
        <dbReference type="ARBA" id="ARBA00022857"/>
    </source>
</evidence>
<comment type="caution">
    <text evidence="4">The sequence shown here is derived from an EMBL/GenBank/DDBJ whole genome shotgun (WGS) entry which is preliminary data.</text>
</comment>
<dbReference type="RefSeq" id="WP_144590870.1">
    <property type="nucleotide sequence ID" value="NZ_VJWX01000267.1"/>
</dbReference>
<evidence type="ECO:0000259" key="3">
    <source>
        <dbReference type="SMART" id="SM00829"/>
    </source>
</evidence>
<protein>
    <submittedName>
        <fullName evidence="4">Zinc-binding dehydrogenase</fullName>
    </submittedName>
</protein>
<reference evidence="4 5" key="2">
    <citation type="submission" date="2019-08" db="EMBL/GenBank/DDBJ databases">
        <title>Amycolatopsis acidicola sp. nov., isolated from peat swamp forest soil.</title>
        <authorList>
            <person name="Srisuk N."/>
        </authorList>
    </citation>
    <scope>NUCLEOTIDE SEQUENCE [LARGE SCALE GENOMIC DNA]</scope>
    <source>
        <strain evidence="4 5">TBRC 6029</strain>
    </source>
</reference>
<dbReference type="Gene3D" id="3.40.50.720">
    <property type="entry name" value="NAD(P)-binding Rossmann-like Domain"/>
    <property type="match status" value="1"/>
</dbReference>
<dbReference type="SUPFAM" id="SSF51735">
    <property type="entry name" value="NAD(P)-binding Rossmann-fold domains"/>
    <property type="match status" value="1"/>
</dbReference>
<dbReference type="GO" id="GO:0016651">
    <property type="term" value="F:oxidoreductase activity, acting on NAD(P)H"/>
    <property type="evidence" value="ECO:0007669"/>
    <property type="project" value="TreeGrafter"/>
</dbReference>
<feature type="domain" description="Enoyl reductase (ER)" evidence="3">
    <location>
        <begin position="8"/>
        <end position="309"/>
    </location>
</feature>
<dbReference type="Pfam" id="PF00107">
    <property type="entry name" value="ADH_zinc_N"/>
    <property type="match status" value="1"/>
</dbReference>
<evidence type="ECO:0000256" key="2">
    <source>
        <dbReference type="ARBA" id="ARBA00023002"/>
    </source>
</evidence>
<sequence length="316" mass="32817">MRVLMPTGQNDVLVSSAEVPRPEPAPHEALVRVAAFSLNRADLLYLTSARELRPSPGWRPGNDIAGVVVRAATDGSGPAAGDRVAGYLPDGGGWAEYAAVAADRLAALPSEVDFAAAAALPTAGITAARLLRAAGPLFGRRVLLTGATGGVGHYVVELAAAAGAEVTAVAAPGEPWQGLARLGATAVVHSVPEAEGPFDVVLESIGGEQLPKALAKVRRGGLVLWFGQASGQPVTLDFFDYFSGFESATLRQFTVYDGTDSWGADLAALVRLTAADRLHPEFGAPRPWSSVGTALTELAERRLRGKAVFLVDEMSS</sequence>
<dbReference type="SUPFAM" id="SSF50129">
    <property type="entry name" value="GroES-like"/>
    <property type="match status" value="1"/>
</dbReference>
<keyword evidence="5" id="KW-1185">Reference proteome</keyword>
<keyword evidence="2" id="KW-0560">Oxidoreductase</keyword>
<dbReference type="Gene3D" id="3.90.180.10">
    <property type="entry name" value="Medium-chain alcohol dehydrogenases, catalytic domain"/>
    <property type="match status" value="1"/>
</dbReference>
<name>A0A558BU31_9PSEU</name>
<organism evidence="4 5">
    <name type="scientific">Amycolatopsis rhizosphaerae</name>
    <dbReference type="NCBI Taxonomy" id="2053003"/>
    <lineage>
        <taxon>Bacteria</taxon>
        <taxon>Bacillati</taxon>
        <taxon>Actinomycetota</taxon>
        <taxon>Actinomycetes</taxon>
        <taxon>Pseudonocardiales</taxon>
        <taxon>Pseudonocardiaceae</taxon>
        <taxon>Amycolatopsis</taxon>
    </lineage>
</organism>
<dbReference type="InterPro" id="IPR036291">
    <property type="entry name" value="NAD(P)-bd_dom_sf"/>
</dbReference>
<dbReference type="AlphaFoldDB" id="A0A558BU31"/>
<dbReference type="SMART" id="SM00829">
    <property type="entry name" value="PKS_ER"/>
    <property type="match status" value="1"/>
</dbReference>
<dbReference type="InterPro" id="IPR011032">
    <property type="entry name" value="GroES-like_sf"/>
</dbReference>
<dbReference type="PANTHER" id="PTHR48106">
    <property type="entry name" value="QUINONE OXIDOREDUCTASE PIG3-RELATED"/>
    <property type="match status" value="1"/>
</dbReference>
<keyword evidence="1" id="KW-0521">NADP</keyword>
<evidence type="ECO:0000313" key="5">
    <source>
        <dbReference type="Proteomes" id="UP000320011"/>
    </source>
</evidence>
<dbReference type="GO" id="GO:0070402">
    <property type="term" value="F:NADPH binding"/>
    <property type="evidence" value="ECO:0007669"/>
    <property type="project" value="TreeGrafter"/>
</dbReference>
<dbReference type="Proteomes" id="UP000320011">
    <property type="component" value="Unassembled WGS sequence"/>
</dbReference>
<reference evidence="4 5" key="1">
    <citation type="submission" date="2019-07" db="EMBL/GenBank/DDBJ databases">
        <authorList>
            <person name="Duangmal K."/>
            <person name="Teo W.F.A."/>
        </authorList>
    </citation>
    <scope>NUCLEOTIDE SEQUENCE [LARGE SCALE GENOMIC DNA]</scope>
    <source>
        <strain evidence="4 5">TBRC 6029</strain>
    </source>
</reference>
<evidence type="ECO:0000313" key="4">
    <source>
        <dbReference type="EMBL" id="TVT40030.1"/>
    </source>
</evidence>